<accession>A0ABX8N389</accession>
<comment type="similarity">
    <text evidence="1">Belongs to the short-chain dehydrogenases/reductases (SDR) family.</text>
</comment>
<dbReference type="Pfam" id="PF00106">
    <property type="entry name" value="adh_short"/>
    <property type="match status" value="1"/>
</dbReference>
<proteinExistence type="inferred from homology"/>
<dbReference type="Proteomes" id="UP001046350">
    <property type="component" value="Chromosome"/>
</dbReference>
<dbReference type="CDD" id="cd05233">
    <property type="entry name" value="SDR_c"/>
    <property type="match status" value="1"/>
</dbReference>
<evidence type="ECO:0000313" key="3">
    <source>
        <dbReference type="EMBL" id="QXH50779.1"/>
    </source>
</evidence>
<dbReference type="EMBL" id="CP077076">
    <property type="protein sequence ID" value="QXH50779.1"/>
    <property type="molecule type" value="Genomic_DNA"/>
</dbReference>
<evidence type="ECO:0000256" key="1">
    <source>
        <dbReference type="ARBA" id="ARBA00006484"/>
    </source>
</evidence>
<keyword evidence="4" id="KW-1185">Reference proteome</keyword>
<organism evidence="3 4">
    <name type="scientific">Pseudomonas fakonensis</name>
    <dbReference type="NCBI Taxonomy" id="2842355"/>
    <lineage>
        <taxon>Bacteria</taxon>
        <taxon>Pseudomonadati</taxon>
        <taxon>Pseudomonadota</taxon>
        <taxon>Gammaproteobacteria</taxon>
        <taxon>Pseudomonadales</taxon>
        <taxon>Pseudomonadaceae</taxon>
        <taxon>Pseudomonas</taxon>
    </lineage>
</organism>
<sequence>MSISRRFWVTGAADGLGLALVNRALVHGHRIAASGRDGQALDSLGDQAGGQLLRLPGQLHDSGQAEAAGLGLQQAWGALDRLVINAGACDYLQAGLDAGQVFEAIATSNFKATELCLKAALPLLAKGDRPQVMAVLSRYTAQQLYHPTQPVSASNSLVQWLRDQRATLKALGIDLTLVAPQPLNSPLPLAIAEDWTPERTAQELIERLELRQPELVLEVLRPDRLWPLPE</sequence>
<evidence type="ECO:0000313" key="4">
    <source>
        <dbReference type="Proteomes" id="UP001046350"/>
    </source>
</evidence>
<reference evidence="3" key="1">
    <citation type="journal article" date="2021" name="Microorganisms">
        <title>The Ever-Expanding Pseudomonas Genus: Description of 43 New Species and Partition of the Pseudomonas putida Group.</title>
        <authorList>
            <person name="Girard L."/>
            <person name="Lood C."/>
            <person name="Hofte M."/>
            <person name="Vandamme P."/>
            <person name="Rokni-Zadeh H."/>
            <person name="van Noort V."/>
            <person name="Lavigne R."/>
            <person name="De Mot R."/>
        </authorList>
    </citation>
    <scope>NUCLEOTIDE SEQUENCE</scope>
    <source>
        <strain evidence="3">COW40</strain>
    </source>
</reference>
<gene>
    <name evidence="3" type="ORF">KSS94_22985</name>
</gene>
<evidence type="ECO:0000256" key="2">
    <source>
        <dbReference type="ARBA" id="ARBA00023002"/>
    </source>
</evidence>
<dbReference type="RefSeq" id="WP_217840342.1">
    <property type="nucleotide sequence ID" value="NZ_CP077076.1"/>
</dbReference>
<dbReference type="PANTHER" id="PTHR44196:SF1">
    <property type="entry name" value="DEHYDROGENASE_REDUCTASE SDR FAMILY MEMBER 7B"/>
    <property type="match status" value="1"/>
</dbReference>
<dbReference type="PANTHER" id="PTHR44196">
    <property type="entry name" value="DEHYDROGENASE/REDUCTASE SDR FAMILY MEMBER 7B"/>
    <property type="match status" value="1"/>
</dbReference>
<name>A0ABX8N389_9PSED</name>
<dbReference type="InterPro" id="IPR002347">
    <property type="entry name" value="SDR_fam"/>
</dbReference>
<protein>
    <submittedName>
        <fullName evidence="3">SDR family NAD(P)-dependent oxidoreductase</fullName>
    </submittedName>
</protein>
<keyword evidence="2" id="KW-0560">Oxidoreductase</keyword>